<evidence type="ECO:0000256" key="1">
    <source>
        <dbReference type="SAM" id="MobiDB-lite"/>
    </source>
</evidence>
<accession>A0A0E9TZ70</accession>
<reference evidence="2" key="2">
    <citation type="journal article" date="2015" name="Fish Shellfish Immunol.">
        <title>Early steps in the European eel (Anguilla anguilla)-Vibrio vulnificus interaction in the gills: Role of the RtxA13 toxin.</title>
        <authorList>
            <person name="Callol A."/>
            <person name="Pajuelo D."/>
            <person name="Ebbesson L."/>
            <person name="Teles M."/>
            <person name="MacKenzie S."/>
            <person name="Amaro C."/>
        </authorList>
    </citation>
    <scope>NUCLEOTIDE SEQUENCE</scope>
</reference>
<proteinExistence type="predicted"/>
<organism evidence="2">
    <name type="scientific">Anguilla anguilla</name>
    <name type="common">European freshwater eel</name>
    <name type="synonym">Muraena anguilla</name>
    <dbReference type="NCBI Taxonomy" id="7936"/>
    <lineage>
        <taxon>Eukaryota</taxon>
        <taxon>Metazoa</taxon>
        <taxon>Chordata</taxon>
        <taxon>Craniata</taxon>
        <taxon>Vertebrata</taxon>
        <taxon>Euteleostomi</taxon>
        <taxon>Actinopterygii</taxon>
        <taxon>Neopterygii</taxon>
        <taxon>Teleostei</taxon>
        <taxon>Anguilliformes</taxon>
        <taxon>Anguillidae</taxon>
        <taxon>Anguilla</taxon>
    </lineage>
</organism>
<dbReference type="EMBL" id="GBXM01049751">
    <property type="protein sequence ID" value="JAH58826.1"/>
    <property type="molecule type" value="Transcribed_RNA"/>
</dbReference>
<name>A0A0E9TZ70_ANGAN</name>
<protein>
    <submittedName>
        <fullName evidence="2">Uncharacterized protein</fullName>
    </submittedName>
</protein>
<feature type="compositionally biased region" description="Basic and acidic residues" evidence="1">
    <location>
        <begin position="1"/>
        <end position="11"/>
    </location>
</feature>
<sequence>MEKEQELDWSRDPGTLQGNLPEMSGNGNIEIKSWLPGRE</sequence>
<reference evidence="2" key="1">
    <citation type="submission" date="2014-11" db="EMBL/GenBank/DDBJ databases">
        <authorList>
            <person name="Amaro Gonzalez C."/>
        </authorList>
    </citation>
    <scope>NUCLEOTIDE SEQUENCE</scope>
</reference>
<feature type="region of interest" description="Disordered" evidence="1">
    <location>
        <begin position="1"/>
        <end position="39"/>
    </location>
</feature>
<evidence type="ECO:0000313" key="2">
    <source>
        <dbReference type="EMBL" id="JAH58826.1"/>
    </source>
</evidence>
<dbReference type="AlphaFoldDB" id="A0A0E9TZ70"/>